<dbReference type="AlphaFoldDB" id="A0A131Z3C0"/>
<organism evidence="2">
    <name type="scientific">Rhipicephalus appendiculatus</name>
    <name type="common">Brown ear tick</name>
    <dbReference type="NCBI Taxonomy" id="34631"/>
    <lineage>
        <taxon>Eukaryota</taxon>
        <taxon>Metazoa</taxon>
        <taxon>Ecdysozoa</taxon>
        <taxon>Arthropoda</taxon>
        <taxon>Chelicerata</taxon>
        <taxon>Arachnida</taxon>
        <taxon>Acari</taxon>
        <taxon>Parasitiformes</taxon>
        <taxon>Ixodida</taxon>
        <taxon>Ixodoidea</taxon>
        <taxon>Ixodidae</taxon>
        <taxon>Rhipicephalinae</taxon>
        <taxon>Rhipicephalus</taxon>
        <taxon>Rhipicephalus</taxon>
    </lineage>
</organism>
<keyword evidence="1" id="KW-0732">Signal</keyword>
<evidence type="ECO:0000256" key="1">
    <source>
        <dbReference type="SAM" id="SignalP"/>
    </source>
</evidence>
<feature type="signal peptide" evidence="1">
    <location>
        <begin position="1"/>
        <end position="37"/>
    </location>
</feature>
<protein>
    <submittedName>
        <fullName evidence="2">8.9 kDa family member</fullName>
    </submittedName>
</protein>
<evidence type="ECO:0000313" key="2">
    <source>
        <dbReference type="EMBL" id="JAP85468.1"/>
    </source>
</evidence>
<reference evidence="2" key="1">
    <citation type="journal article" date="2016" name="Ticks Tick Borne Dis.">
        <title>De novo assembly and annotation of the salivary gland transcriptome of Rhipicephalus appendiculatus male and female ticks during blood feeding.</title>
        <authorList>
            <person name="de Castro M.H."/>
            <person name="de Klerk D."/>
            <person name="Pienaar R."/>
            <person name="Latif A.A."/>
            <person name="Rees D.J."/>
            <person name="Mans B.J."/>
        </authorList>
    </citation>
    <scope>NUCLEOTIDE SEQUENCE</scope>
    <source>
        <tissue evidence="2">Salivary glands</tissue>
    </source>
</reference>
<feature type="chain" id="PRO_5007286631" evidence="1">
    <location>
        <begin position="38"/>
        <end position="92"/>
    </location>
</feature>
<name>A0A131Z3C0_RHIAP</name>
<proteinExistence type="predicted"/>
<sequence length="92" mass="10116">MQRSAYSFIAHKPVFGMTARATKYAVLMLLWVTLSCASQNSTACTKSTIDVGNGQCETSALSHRPGYVTQLSCPCAHVLCDDKRKRVIVTWC</sequence>
<dbReference type="EMBL" id="GEDV01003089">
    <property type="protein sequence ID" value="JAP85468.1"/>
    <property type="molecule type" value="Transcribed_RNA"/>
</dbReference>
<accession>A0A131Z3C0</accession>